<feature type="transmembrane region" description="Helical" evidence="1">
    <location>
        <begin position="143"/>
        <end position="162"/>
    </location>
</feature>
<dbReference type="PANTHER" id="PTHR14969">
    <property type="entry name" value="SPHINGOSINE-1-PHOSPHATE PHOSPHOHYDROLASE"/>
    <property type="match status" value="1"/>
</dbReference>
<dbReference type="RefSeq" id="WP_168055175.1">
    <property type="nucleotide sequence ID" value="NZ_JAAOZT010000006.1"/>
</dbReference>
<dbReference type="PANTHER" id="PTHR14969:SF13">
    <property type="entry name" value="AT30094P"/>
    <property type="match status" value="1"/>
</dbReference>
<dbReference type="GO" id="GO:0050380">
    <property type="term" value="F:undecaprenyl-diphosphatase activity"/>
    <property type="evidence" value="ECO:0007669"/>
    <property type="project" value="UniProtKB-EC"/>
</dbReference>
<name>A0A840RNM2_9BURK</name>
<accession>A0A840RNM2</accession>
<dbReference type="EMBL" id="JACHHQ010000002">
    <property type="protein sequence ID" value="MBB5199305.1"/>
    <property type="molecule type" value="Genomic_DNA"/>
</dbReference>
<dbReference type="SUPFAM" id="SSF48317">
    <property type="entry name" value="Acid phosphatase/Vanadium-dependent haloperoxidase"/>
    <property type="match status" value="1"/>
</dbReference>
<proteinExistence type="predicted"/>
<keyword evidence="1" id="KW-0812">Transmembrane</keyword>
<dbReference type="SMART" id="SM00014">
    <property type="entry name" value="acidPPc"/>
    <property type="match status" value="1"/>
</dbReference>
<sequence length="236" mass="26944">MWNNSLNLAVFNWLSQYTTVSAAFNQILHYIAGSDLVKGFPFMGVIWFFWFRDIDSKSNGRRTIIATLIGCIIAVGIARSVNNLGPFQPRPIANQALPHLNYVGLPQSETQDLYIWNSFPSDHSALFFALATGIFLLSRRWGIYAYFYVLLFIALPRIYLGLHYTTDVLAGAFLGTAFVFLCNQMRFIRLYDDQCTALAQRFPAAFQAIIFICGTEICLMFYDVRLLFHGLSKYIH</sequence>
<feature type="transmembrane region" description="Helical" evidence="1">
    <location>
        <begin position="27"/>
        <end position="51"/>
    </location>
</feature>
<comment type="caution">
    <text evidence="3">The sequence shown here is derived from an EMBL/GenBank/DDBJ whole genome shotgun (WGS) entry which is preliminary data.</text>
</comment>
<keyword evidence="1" id="KW-1133">Transmembrane helix</keyword>
<keyword evidence="1" id="KW-0472">Membrane</keyword>
<feature type="domain" description="Phosphatidic acid phosphatase type 2/haloperoxidase" evidence="2">
    <location>
        <begin position="64"/>
        <end position="183"/>
    </location>
</feature>
<reference evidence="3 4" key="1">
    <citation type="submission" date="2020-08" db="EMBL/GenBank/DDBJ databases">
        <title>Genomic Encyclopedia of Type Strains, Phase IV (KMG-IV): sequencing the most valuable type-strain genomes for metagenomic binning, comparative biology and taxonomic classification.</title>
        <authorList>
            <person name="Goeker M."/>
        </authorList>
    </citation>
    <scope>NUCLEOTIDE SEQUENCE [LARGE SCALE GENOMIC DNA]</scope>
    <source>
        <strain evidence="3 4">DSM 23240</strain>
    </source>
</reference>
<keyword evidence="4" id="KW-1185">Reference proteome</keyword>
<evidence type="ECO:0000313" key="4">
    <source>
        <dbReference type="Proteomes" id="UP000571084"/>
    </source>
</evidence>
<keyword evidence="3" id="KW-0378">Hydrolase</keyword>
<evidence type="ECO:0000259" key="2">
    <source>
        <dbReference type="SMART" id="SM00014"/>
    </source>
</evidence>
<dbReference type="Proteomes" id="UP000571084">
    <property type="component" value="Unassembled WGS sequence"/>
</dbReference>
<dbReference type="InterPro" id="IPR000326">
    <property type="entry name" value="PAP2/HPO"/>
</dbReference>
<feature type="transmembrane region" description="Helical" evidence="1">
    <location>
        <begin position="202"/>
        <end position="222"/>
    </location>
</feature>
<dbReference type="Pfam" id="PF01569">
    <property type="entry name" value="PAP2"/>
    <property type="match status" value="1"/>
</dbReference>
<protein>
    <submittedName>
        <fullName evidence="3">Undecaprenyl-diphosphatase</fullName>
        <ecNumber evidence="3">3.6.1.27</ecNumber>
    </submittedName>
</protein>
<feature type="transmembrane region" description="Helical" evidence="1">
    <location>
        <begin position="168"/>
        <end position="190"/>
    </location>
</feature>
<evidence type="ECO:0000256" key="1">
    <source>
        <dbReference type="SAM" id="Phobius"/>
    </source>
</evidence>
<dbReference type="InterPro" id="IPR036938">
    <property type="entry name" value="PAP2/HPO_sf"/>
</dbReference>
<dbReference type="Gene3D" id="1.20.144.10">
    <property type="entry name" value="Phosphatidic acid phosphatase type 2/haloperoxidase"/>
    <property type="match status" value="1"/>
</dbReference>
<organism evidence="3 4">
    <name type="scientific">Glaciimonas immobilis</name>
    <dbReference type="NCBI Taxonomy" id="728004"/>
    <lineage>
        <taxon>Bacteria</taxon>
        <taxon>Pseudomonadati</taxon>
        <taxon>Pseudomonadota</taxon>
        <taxon>Betaproteobacteria</taxon>
        <taxon>Burkholderiales</taxon>
        <taxon>Oxalobacteraceae</taxon>
        <taxon>Glaciimonas</taxon>
    </lineage>
</organism>
<dbReference type="AlphaFoldDB" id="A0A840RNM2"/>
<feature type="transmembrane region" description="Helical" evidence="1">
    <location>
        <begin position="63"/>
        <end position="81"/>
    </location>
</feature>
<gene>
    <name evidence="3" type="ORF">HNR39_001132</name>
</gene>
<evidence type="ECO:0000313" key="3">
    <source>
        <dbReference type="EMBL" id="MBB5199305.1"/>
    </source>
</evidence>
<feature type="transmembrane region" description="Helical" evidence="1">
    <location>
        <begin position="114"/>
        <end position="136"/>
    </location>
</feature>
<dbReference type="EC" id="3.6.1.27" evidence="3"/>